<reference evidence="1" key="1">
    <citation type="submission" date="2023-04" db="EMBL/GenBank/DDBJ databases">
        <title>Phytophthora lilii NBRC 32176.</title>
        <authorList>
            <person name="Ichikawa N."/>
            <person name="Sato H."/>
            <person name="Tonouchi N."/>
        </authorList>
    </citation>
    <scope>NUCLEOTIDE SEQUENCE</scope>
    <source>
        <strain evidence="1">NBRC 32176</strain>
    </source>
</reference>
<dbReference type="AlphaFoldDB" id="A0A9W6TJ76"/>
<sequence length="163" mass="18793">MGSVVSANPSWTAYMPRTMKEMAKNNYGVREKDFRLIPCEVRKLYTLFDRITLENHMIRTCGSKMNWVRDIAKRDSRKKKEAMAFLKTLAPAIDLKKSDKEYLKECSKRFKTLTPALEARELKLRTDSQVCKDSITLGRGCIENVVDTMKEMNLQKDCGSEPS</sequence>
<evidence type="ECO:0000313" key="1">
    <source>
        <dbReference type="EMBL" id="GMF13094.1"/>
    </source>
</evidence>
<protein>
    <submittedName>
        <fullName evidence="1">Unnamed protein product</fullName>
    </submittedName>
</protein>
<gene>
    <name evidence="1" type="ORF">Plil01_000360700</name>
</gene>
<dbReference type="EMBL" id="BSXW01000142">
    <property type="protein sequence ID" value="GMF13094.1"/>
    <property type="molecule type" value="Genomic_DNA"/>
</dbReference>
<evidence type="ECO:0000313" key="2">
    <source>
        <dbReference type="Proteomes" id="UP001165083"/>
    </source>
</evidence>
<name>A0A9W6TJ76_9STRA</name>
<comment type="caution">
    <text evidence="1">The sequence shown here is derived from an EMBL/GenBank/DDBJ whole genome shotgun (WGS) entry which is preliminary data.</text>
</comment>
<proteinExistence type="predicted"/>
<accession>A0A9W6TJ76</accession>
<keyword evidence="2" id="KW-1185">Reference proteome</keyword>
<dbReference type="Proteomes" id="UP001165083">
    <property type="component" value="Unassembled WGS sequence"/>
</dbReference>
<dbReference type="OrthoDB" id="118475at2759"/>
<organism evidence="1 2">
    <name type="scientific">Phytophthora lilii</name>
    <dbReference type="NCBI Taxonomy" id="2077276"/>
    <lineage>
        <taxon>Eukaryota</taxon>
        <taxon>Sar</taxon>
        <taxon>Stramenopiles</taxon>
        <taxon>Oomycota</taxon>
        <taxon>Peronosporomycetes</taxon>
        <taxon>Peronosporales</taxon>
        <taxon>Peronosporaceae</taxon>
        <taxon>Phytophthora</taxon>
    </lineage>
</organism>